<comment type="subcellular location">
    <subcellularLocation>
        <location evidence="1">Cell membrane</location>
        <topology evidence="1">Multi-pass membrane protein</topology>
    </subcellularLocation>
</comment>
<gene>
    <name evidence="8" type="ORF">JH146_0810</name>
</gene>
<sequence>MDAVSFVLYIINVMINTIIDYLNVNRVLALLTAFLMAGGIASMINKNFIIKYFGSTTPKHISYTVAAISGTLLAVCSCTILPLFASIYKRGAGIGPATTFLFSGPAINVLAIFYSAALLGWDIGFLRAVFAIIVSIFIGLSMEMIFRKEEKRRALRVPKADKISDRPLYQTITFFGLQFIMLLVITASPKLFPTLSTPLYGGFLLKHLLFIILGIILVITTKTWFKKEEIKSWLRETFVLLKIVFPLLIIGVAIAGVIKAIIPPSYIANYVGGNSITANFIASFIGALMYFATLTEVPIIKALMELGMGVGPAMALLLAGPSLSIPTVLTISKVLGKTKALTYLGLVVIFSTICGYIAGIILG</sequence>
<feature type="transmembrane region" description="Helical" evidence="7">
    <location>
        <begin position="306"/>
        <end position="329"/>
    </location>
</feature>
<comment type="similarity">
    <text evidence="2">Belongs to the UPF0718 family.</text>
</comment>
<dbReference type="InterPro" id="IPR005524">
    <property type="entry name" value="DUF318"/>
</dbReference>
<dbReference type="RefSeq" id="WP_048201815.1">
    <property type="nucleotide sequence ID" value="NZ_CP009149.1"/>
</dbReference>
<dbReference type="GO" id="GO:0005886">
    <property type="term" value="C:plasma membrane"/>
    <property type="evidence" value="ECO:0007669"/>
    <property type="project" value="UniProtKB-SubCell"/>
</dbReference>
<organism evidence="8 9">
    <name type="scientific">Methanocaldococcus bathoardescens</name>
    <dbReference type="NCBI Taxonomy" id="1301915"/>
    <lineage>
        <taxon>Archaea</taxon>
        <taxon>Methanobacteriati</taxon>
        <taxon>Methanobacteriota</taxon>
        <taxon>Methanomada group</taxon>
        <taxon>Methanococci</taxon>
        <taxon>Methanococcales</taxon>
        <taxon>Methanocaldococcaceae</taxon>
        <taxon>Methanocaldococcus</taxon>
    </lineage>
</organism>
<evidence type="ECO:0000256" key="3">
    <source>
        <dbReference type="ARBA" id="ARBA00022475"/>
    </source>
</evidence>
<dbReference type="OrthoDB" id="62734at2157"/>
<evidence type="ECO:0000256" key="5">
    <source>
        <dbReference type="ARBA" id="ARBA00022989"/>
    </source>
</evidence>
<reference evidence="8 9" key="1">
    <citation type="journal article" date="2015" name="Int. J. Syst. Evol. Microbiol.">
        <title>M ethanocaldococcus bathoardescens sp. nov., a hyperthermophilic methanogen isolated from a volcanically active deep-sea hydrothermal vent.</title>
        <authorList>
            <person name="Stewart L.C."/>
            <person name="Jung J.H."/>
            <person name="Kim Y.T."/>
            <person name="Kwon S.W."/>
            <person name="Park C.S."/>
            <person name="Holden J.F."/>
        </authorList>
    </citation>
    <scope>NUCLEOTIDE SEQUENCE [LARGE SCALE GENOMIC DNA]</scope>
    <source>
        <strain evidence="8 9">JH146</strain>
    </source>
</reference>
<evidence type="ECO:0000256" key="1">
    <source>
        <dbReference type="ARBA" id="ARBA00004651"/>
    </source>
</evidence>
<evidence type="ECO:0000256" key="6">
    <source>
        <dbReference type="ARBA" id="ARBA00023136"/>
    </source>
</evidence>
<keyword evidence="6 7" id="KW-0472">Membrane</keyword>
<dbReference type="PANTHER" id="PTHR43299">
    <property type="entry name" value="UPF0718 PROTEIN YRAQ"/>
    <property type="match status" value="1"/>
</dbReference>
<dbReference type="HOGENOM" id="CLU_058185_0_0_2"/>
<feature type="transmembrane region" description="Helical" evidence="7">
    <location>
        <begin position="100"/>
        <end position="119"/>
    </location>
</feature>
<protein>
    <recommendedName>
        <fullName evidence="10">Permease</fullName>
    </recommendedName>
</protein>
<evidence type="ECO:0000256" key="4">
    <source>
        <dbReference type="ARBA" id="ARBA00022692"/>
    </source>
</evidence>
<feature type="transmembrane region" description="Helical" evidence="7">
    <location>
        <begin position="64"/>
        <end position="88"/>
    </location>
</feature>
<keyword evidence="3" id="KW-1003">Cell membrane</keyword>
<feature type="transmembrane region" description="Helical" evidence="7">
    <location>
        <begin position="341"/>
        <end position="362"/>
    </location>
</feature>
<feature type="transmembrane region" description="Helical" evidence="7">
    <location>
        <begin position="27"/>
        <end position="44"/>
    </location>
</feature>
<evidence type="ECO:0000256" key="2">
    <source>
        <dbReference type="ARBA" id="ARBA00006386"/>
    </source>
</evidence>
<feature type="transmembrane region" description="Helical" evidence="7">
    <location>
        <begin position="125"/>
        <end position="146"/>
    </location>
</feature>
<name>A0A076LBX6_9EURY</name>
<keyword evidence="9" id="KW-1185">Reference proteome</keyword>
<dbReference type="KEGG" id="mjh:JH146_0810"/>
<dbReference type="GeneID" id="24891416"/>
<keyword evidence="4 7" id="KW-0812">Transmembrane</keyword>
<evidence type="ECO:0000313" key="9">
    <source>
        <dbReference type="Proteomes" id="UP000028781"/>
    </source>
</evidence>
<dbReference type="EMBL" id="CP009149">
    <property type="protein sequence ID" value="AIJ05656.1"/>
    <property type="molecule type" value="Genomic_DNA"/>
</dbReference>
<feature type="transmembrane region" description="Helical" evidence="7">
    <location>
        <begin position="239"/>
        <end position="262"/>
    </location>
</feature>
<dbReference type="PANTHER" id="PTHR43299:SF1">
    <property type="entry name" value="UPF0718 PROTEIN YRAQ"/>
    <property type="match status" value="1"/>
</dbReference>
<feature type="transmembrane region" description="Helical" evidence="7">
    <location>
        <begin position="199"/>
        <end position="219"/>
    </location>
</feature>
<dbReference type="STRING" id="1301915.JH146_0810"/>
<proteinExistence type="inferred from homology"/>
<dbReference type="AlphaFoldDB" id="A0A076LBX6"/>
<evidence type="ECO:0000313" key="8">
    <source>
        <dbReference type="EMBL" id="AIJ05656.1"/>
    </source>
</evidence>
<evidence type="ECO:0008006" key="10">
    <source>
        <dbReference type="Google" id="ProtNLM"/>
    </source>
</evidence>
<keyword evidence="5 7" id="KW-1133">Transmembrane helix</keyword>
<dbReference type="Proteomes" id="UP000028781">
    <property type="component" value="Chromosome"/>
</dbReference>
<accession>A0A076LBX6</accession>
<feature type="transmembrane region" description="Helical" evidence="7">
    <location>
        <begin position="167"/>
        <end position="187"/>
    </location>
</feature>
<feature type="transmembrane region" description="Helical" evidence="7">
    <location>
        <begin position="274"/>
        <end position="294"/>
    </location>
</feature>
<dbReference type="Pfam" id="PF03773">
    <property type="entry name" value="ArsP_1"/>
    <property type="match status" value="1"/>
</dbReference>
<evidence type="ECO:0000256" key="7">
    <source>
        <dbReference type="SAM" id="Phobius"/>
    </source>
</evidence>